<dbReference type="EMBL" id="MU006306">
    <property type="protein sequence ID" value="KAF2850420.1"/>
    <property type="molecule type" value="Genomic_DNA"/>
</dbReference>
<sequence length="244" mass="27397">MAKSGISTVKLDQGSVQEPTLLRLSQSLATLPSSLREGHDPNMMHKDPLHALNRIFSFYVCSEAYVLSFFEKQISLYAYPGQGTSEVADTETLSNLIHCRRLLDYHVDDLRQTLRIVQGMVPNDSRQSSTPDVISTKSSLEIDLKYLVEKAANLRSRSETLIGLLMNVASIGEVRRSVHQNRALFRFTIIASVYVPLSFVATLFGMNFRQFGQGDLSIWIYFAVSVPVFLISAAFLFVDPRDIL</sequence>
<dbReference type="Proteomes" id="UP000799423">
    <property type="component" value="Unassembled WGS sequence"/>
</dbReference>
<keyword evidence="2 5" id="KW-0812">Transmembrane</keyword>
<comment type="subcellular location">
    <subcellularLocation>
        <location evidence="1">Membrane</location>
        <topology evidence="1">Multi-pass membrane protein</topology>
    </subcellularLocation>
</comment>
<dbReference type="GO" id="GO:0016020">
    <property type="term" value="C:membrane"/>
    <property type="evidence" value="ECO:0007669"/>
    <property type="project" value="UniProtKB-SubCell"/>
</dbReference>
<evidence type="ECO:0000313" key="6">
    <source>
        <dbReference type="EMBL" id="KAF2850420.1"/>
    </source>
</evidence>
<dbReference type="PANTHER" id="PTHR47685">
    <property type="entry name" value="MAGNESIUM TRANSPORT PROTEIN CORA"/>
    <property type="match status" value="1"/>
</dbReference>
<evidence type="ECO:0000256" key="1">
    <source>
        <dbReference type="ARBA" id="ARBA00004141"/>
    </source>
</evidence>
<feature type="non-terminal residue" evidence="6">
    <location>
        <position position="244"/>
    </location>
</feature>
<reference evidence="6" key="1">
    <citation type="submission" date="2020-01" db="EMBL/GenBank/DDBJ databases">
        <authorList>
            <consortium name="DOE Joint Genome Institute"/>
            <person name="Haridas S."/>
            <person name="Albert R."/>
            <person name="Binder M."/>
            <person name="Bloem J."/>
            <person name="Labutti K."/>
            <person name="Salamov A."/>
            <person name="Andreopoulos B."/>
            <person name="Baker S.E."/>
            <person name="Barry K."/>
            <person name="Bills G."/>
            <person name="Bluhm B.H."/>
            <person name="Cannon C."/>
            <person name="Castanera R."/>
            <person name="Culley D.E."/>
            <person name="Daum C."/>
            <person name="Ezra D."/>
            <person name="Gonzalez J.B."/>
            <person name="Henrissat B."/>
            <person name="Kuo A."/>
            <person name="Liang C."/>
            <person name="Lipzen A."/>
            <person name="Lutzoni F."/>
            <person name="Magnuson J."/>
            <person name="Mondo S."/>
            <person name="Nolan M."/>
            <person name="Ohm R."/>
            <person name="Pangilinan J."/>
            <person name="Park H.-J."/>
            <person name="Ramirez L."/>
            <person name="Alfaro M."/>
            <person name="Sun H."/>
            <person name="Tritt A."/>
            <person name="Yoshinaga Y."/>
            <person name="Zwiers L.-H."/>
            <person name="Turgeon B.G."/>
            <person name="Goodwin S.B."/>
            <person name="Spatafora J.W."/>
            <person name="Crous P.W."/>
            <person name="Grigoriev I.V."/>
        </authorList>
    </citation>
    <scope>NUCLEOTIDE SEQUENCE</scope>
    <source>
        <strain evidence="6">IPT5</strain>
    </source>
</reference>
<keyword evidence="4 5" id="KW-0472">Membrane</keyword>
<dbReference type="OrthoDB" id="3231000at2759"/>
<dbReference type="InterPro" id="IPR050829">
    <property type="entry name" value="CorA_MIT"/>
</dbReference>
<feature type="transmembrane region" description="Helical" evidence="5">
    <location>
        <begin position="218"/>
        <end position="238"/>
    </location>
</feature>
<dbReference type="Pfam" id="PF01544">
    <property type="entry name" value="CorA"/>
    <property type="match status" value="1"/>
</dbReference>
<evidence type="ECO:0000313" key="7">
    <source>
        <dbReference type="Proteomes" id="UP000799423"/>
    </source>
</evidence>
<dbReference type="GO" id="GO:0046873">
    <property type="term" value="F:metal ion transmembrane transporter activity"/>
    <property type="evidence" value="ECO:0007669"/>
    <property type="project" value="InterPro"/>
</dbReference>
<dbReference type="PANTHER" id="PTHR47685:SF1">
    <property type="entry name" value="MAGNESIUM TRANSPORT PROTEIN CORA"/>
    <property type="match status" value="1"/>
</dbReference>
<evidence type="ECO:0000256" key="3">
    <source>
        <dbReference type="ARBA" id="ARBA00022989"/>
    </source>
</evidence>
<proteinExistence type="predicted"/>
<dbReference type="SUPFAM" id="SSF144083">
    <property type="entry name" value="Magnesium transport protein CorA, transmembrane region"/>
    <property type="match status" value="1"/>
</dbReference>
<gene>
    <name evidence="6" type="ORF">T440DRAFT_468409</name>
</gene>
<keyword evidence="3 5" id="KW-1133">Transmembrane helix</keyword>
<keyword evidence="7" id="KW-1185">Reference proteome</keyword>
<dbReference type="InterPro" id="IPR045863">
    <property type="entry name" value="CorA_TM1_TM2"/>
</dbReference>
<evidence type="ECO:0008006" key="8">
    <source>
        <dbReference type="Google" id="ProtNLM"/>
    </source>
</evidence>
<evidence type="ECO:0000256" key="2">
    <source>
        <dbReference type="ARBA" id="ARBA00022692"/>
    </source>
</evidence>
<dbReference type="Gene3D" id="1.20.58.340">
    <property type="entry name" value="Magnesium transport protein CorA, transmembrane region"/>
    <property type="match status" value="1"/>
</dbReference>
<accession>A0A6A7B4R6</accession>
<evidence type="ECO:0000256" key="5">
    <source>
        <dbReference type="SAM" id="Phobius"/>
    </source>
</evidence>
<dbReference type="InterPro" id="IPR002523">
    <property type="entry name" value="MgTranspt_CorA/ZnTranspt_ZntB"/>
</dbReference>
<name>A0A6A7B4R6_9PLEO</name>
<feature type="transmembrane region" description="Helical" evidence="5">
    <location>
        <begin position="184"/>
        <end position="206"/>
    </location>
</feature>
<protein>
    <recommendedName>
        <fullName evidence="8">Cora-domain-containing protein</fullName>
    </recommendedName>
</protein>
<evidence type="ECO:0000256" key="4">
    <source>
        <dbReference type="ARBA" id="ARBA00023136"/>
    </source>
</evidence>
<dbReference type="AlphaFoldDB" id="A0A6A7B4R6"/>
<organism evidence="6 7">
    <name type="scientific">Plenodomus tracheiphilus IPT5</name>
    <dbReference type="NCBI Taxonomy" id="1408161"/>
    <lineage>
        <taxon>Eukaryota</taxon>
        <taxon>Fungi</taxon>
        <taxon>Dikarya</taxon>
        <taxon>Ascomycota</taxon>
        <taxon>Pezizomycotina</taxon>
        <taxon>Dothideomycetes</taxon>
        <taxon>Pleosporomycetidae</taxon>
        <taxon>Pleosporales</taxon>
        <taxon>Pleosporineae</taxon>
        <taxon>Leptosphaeriaceae</taxon>
        <taxon>Plenodomus</taxon>
    </lineage>
</organism>